<protein>
    <submittedName>
        <fullName evidence="3">Os08g0517001 protein</fullName>
    </submittedName>
</protein>
<feature type="signal peptide" evidence="2">
    <location>
        <begin position="1"/>
        <end position="26"/>
    </location>
</feature>
<keyword evidence="4" id="KW-1185">Reference proteome</keyword>
<accession>A0A0P0XHN7</accession>
<evidence type="ECO:0000256" key="1">
    <source>
        <dbReference type="SAM" id="MobiDB-lite"/>
    </source>
</evidence>
<gene>
    <name evidence="3" type="ordered locus">Os08g0517001</name>
    <name evidence="3" type="ORF">OSNPB_080517001</name>
</gene>
<organism evidence="3 4">
    <name type="scientific">Oryza sativa subsp. japonica</name>
    <name type="common">Rice</name>
    <dbReference type="NCBI Taxonomy" id="39947"/>
    <lineage>
        <taxon>Eukaryota</taxon>
        <taxon>Viridiplantae</taxon>
        <taxon>Streptophyta</taxon>
        <taxon>Embryophyta</taxon>
        <taxon>Tracheophyta</taxon>
        <taxon>Spermatophyta</taxon>
        <taxon>Magnoliopsida</taxon>
        <taxon>Liliopsida</taxon>
        <taxon>Poales</taxon>
        <taxon>Poaceae</taxon>
        <taxon>BOP clade</taxon>
        <taxon>Oryzoideae</taxon>
        <taxon>Oryzeae</taxon>
        <taxon>Oryzinae</taxon>
        <taxon>Oryza</taxon>
        <taxon>Oryza sativa</taxon>
    </lineage>
</organism>
<keyword evidence="2" id="KW-0732">Signal</keyword>
<dbReference type="EMBL" id="AP014964">
    <property type="protein sequence ID" value="BAT06244.1"/>
    <property type="molecule type" value="Genomic_DNA"/>
</dbReference>
<feature type="non-terminal residue" evidence="3">
    <location>
        <position position="102"/>
    </location>
</feature>
<dbReference type="Gramene" id="Os08t0517001-00">
    <property type="protein sequence ID" value="Os08t0517001-00"/>
    <property type="gene ID" value="Os08g0517001"/>
</dbReference>
<proteinExistence type="predicted"/>
<dbReference type="SMR" id="A0A0P0XHN7"/>
<evidence type="ECO:0000256" key="2">
    <source>
        <dbReference type="SAM" id="SignalP"/>
    </source>
</evidence>
<feature type="non-terminal residue" evidence="3">
    <location>
        <position position="1"/>
    </location>
</feature>
<dbReference type="InParanoid" id="A0A0P0XHN7"/>
<evidence type="ECO:0000313" key="3">
    <source>
        <dbReference type="EMBL" id="BAT06244.1"/>
    </source>
</evidence>
<reference evidence="3 4" key="3">
    <citation type="journal article" date="2013" name="Rice">
        <title>Improvement of the Oryza sativa Nipponbare reference genome using next generation sequence and optical map data.</title>
        <authorList>
            <person name="Kawahara Y."/>
            <person name="de la Bastide M."/>
            <person name="Hamilton J.P."/>
            <person name="Kanamori H."/>
            <person name="McCombie W.R."/>
            <person name="Ouyang S."/>
            <person name="Schwartz D.C."/>
            <person name="Tanaka T."/>
            <person name="Wu J."/>
            <person name="Zhou S."/>
            <person name="Childs K.L."/>
            <person name="Davidson R.M."/>
            <person name="Lin H."/>
            <person name="Quesada-Ocampo L."/>
            <person name="Vaillancourt B."/>
            <person name="Sakai H."/>
            <person name="Lee S.S."/>
            <person name="Kim J."/>
            <person name="Numa H."/>
            <person name="Itoh T."/>
            <person name="Buell C.R."/>
            <person name="Matsumoto T."/>
        </authorList>
    </citation>
    <scope>NUCLEOTIDE SEQUENCE [LARGE SCALE GENOMIC DNA]</scope>
    <source>
        <strain evidence="4">cv. Nipponbare</strain>
    </source>
</reference>
<dbReference type="AlphaFoldDB" id="A0A0P0XHN7"/>
<sequence length="102" mass="10533">AAAAAAALLGVGVVLLVLLLDDGVVGGEERGQVGGGQRAAGRAPPRPRGEDAAALVERVLRLGDLLRRRLRRRLGQARERLGLAGVEVGESPPAKENKNKSA</sequence>
<reference evidence="3 4" key="2">
    <citation type="journal article" date="2013" name="Plant Cell Physiol.">
        <title>Rice Annotation Project Database (RAP-DB): an integrative and interactive database for rice genomics.</title>
        <authorList>
            <person name="Sakai H."/>
            <person name="Lee S.S."/>
            <person name="Tanaka T."/>
            <person name="Numa H."/>
            <person name="Kim J."/>
            <person name="Kawahara Y."/>
            <person name="Wakimoto H."/>
            <person name="Yang C.C."/>
            <person name="Iwamoto M."/>
            <person name="Abe T."/>
            <person name="Yamada Y."/>
            <person name="Muto A."/>
            <person name="Inokuchi H."/>
            <person name="Ikemura T."/>
            <person name="Matsumoto T."/>
            <person name="Sasaki T."/>
            <person name="Itoh T."/>
        </authorList>
    </citation>
    <scope>NUCLEOTIDE SEQUENCE [LARGE SCALE GENOMIC DNA]</scope>
    <source>
        <strain evidence="4">cv. Nipponbare</strain>
    </source>
</reference>
<name>A0A0P0XHN7_ORYSJ</name>
<dbReference type="Proteomes" id="UP000059680">
    <property type="component" value="Chromosome 8"/>
</dbReference>
<feature type="region of interest" description="Disordered" evidence="1">
    <location>
        <begin position="27"/>
        <end position="50"/>
    </location>
</feature>
<evidence type="ECO:0000313" key="4">
    <source>
        <dbReference type="Proteomes" id="UP000059680"/>
    </source>
</evidence>
<reference evidence="4" key="1">
    <citation type="journal article" date="2005" name="Nature">
        <title>The map-based sequence of the rice genome.</title>
        <authorList>
            <consortium name="International rice genome sequencing project (IRGSP)"/>
            <person name="Matsumoto T."/>
            <person name="Wu J."/>
            <person name="Kanamori H."/>
            <person name="Katayose Y."/>
            <person name="Fujisawa M."/>
            <person name="Namiki N."/>
            <person name="Mizuno H."/>
            <person name="Yamamoto K."/>
            <person name="Antonio B.A."/>
            <person name="Baba T."/>
            <person name="Sakata K."/>
            <person name="Nagamura Y."/>
            <person name="Aoki H."/>
            <person name="Arikawa K."/>
            <person name="Arita K."/>
            <person name="Bito T."/>
            <person name="Chiden Y."/>
            <person name="Fujitsuka N."/>
            <person name="Fukunaka R."/>
            <person name="Hamada M."/>
            <person name="Harada C."/>
            <person name="Hayashi A."/>
            <person name="Hijishita S."/>
            <person name="Honda M."/>
            <person name="Hosokawa S."/>
            <person name="Ichikawa Y."/>
            <person name="Idonuma A."/>
            <person name="Iijima M."/>
            <person name="Ikeda M."/>
            <person name="Ikeno M."/>
            <person name="Ito K."/>
            <person name="Ito S."/>
            <person name="Ito T."/>
            <person name="Ito Y."/>
            <person name="Ito Y."/>
            <person name="Iwabuchi A."/>
            <person name="Kamiya K."/>
            <person name="Karasawa W."/>
            <person name="Kurita K."/>
            <person name="Katagiri S."/>
            <person name="Kikuta A."/>
            <person name="Kobayashi H."/>
            <person name="Kobayashi N."/>
            <person name="Machita K."/>
            <person name="Maehara T."/>
            <person name="Masukawa M."/>
            <person name="Mizubayashi T."/>
            <person name="Mukai Y."/>
            <person name="Nagasaki H."/>
            <person name="Nagata Y."/>
            <person name="Naito S."/>
            <person name="Nakashima M."/>
            <person name="Nakama Y."/>
            <person name="Nakamichi Y."/>
            <person name="Nakamura M."/>
            <person name="Meguro A."/>
            <person name="Negishi M."/>
            <person name="Ohta I."/>
            <person name="Ohta T."/>
            <person name="Okamoto M."/>
            <person name="Ono N."/>
            <person name="Saji S."/>
            <person name="Sakaguchi M."/>
            <person name="Sakai K."/>
            <person name="Shibata M."/>
            <person name="Shimokawa T."/>
            <person name="Song J."/>
            <person name="Takazaki Y."/>
            <person name="Terasawa K."/>
            <person name="Tsugane M."/>
            <person name="Tsuji K."/>
            <person name="Ueda S."/>
            <person name="Waki K."/>
            <person name="Yamagata H."/>
            <person name="Yamamoto M."/>
            <person name="Yamamoto S."/>
            <person name="Yamane H."/>
            <person name="Yoshiki S."/>
            <person name="Yoshihara R."/>
            <person name="Yukawa K."/>
            <person name="Zhong H."/>
            <person name="Yano M."/>
            <person name="Yuan Q."/>
            <person name="Ouyang S."/>
            <person name="Liu J."/>
            <person name="Jones K.M."/>
            <person name="Gansberger K."/>
            <person name="Moffat K."/>
            <person name="Hill J."/>
            <person name="Bera J."/>
            <person name="Fadrosh D."/>
            <person name="Jin S."/>
            <person name="Johri S."/>
            <person name="Kim M."/>
            <person name="Overton L."/>
            <person name="Reardon M."/>
            <person name="Tsitrin T."/>
            <person name="Vuong H."/>
            <person name="Weaver B."/>
            <person name="Ciecko A."/>
            <person name="Tallon L."/>
            <person name="Jackson J."/>
            <person name="Pai G."/>
            <person name="Aken S.V."/>
            <person name="Utterback T."/>
            <person name="Reidmuller S."/>
            <person name="Feldblyum T."/>
            <person name="Hsiao J."/>
            <person name="Zismann V."/>
            <person name="Iobst S."/>
            <person name="de Vazeille A.R."/>
            <person name="Buell C.R."/>
            <person name="Ying K."/>
            <person name="Li Y."/>
            <person name="Lu T."/>
            <person name="Huang Y."/>
            <person name="Zhao Q."/>
            <person name="Feng Q."/>
            <person name="Zhang L."/>
            <person name="Zhu J."/>
            <person name="Weng Q."/>
            <person name="Mu J."/>
            <person name="Lu Y."/>
            <person name="Fan D."/>
            <person name="Liu Y."/>
            <person name="Guan J."/>
            <person name="Zhang Y."/>
            <person name="Yu S."/>
            <person name="Liu X."/>
            <person name="Zhang Y."/>
            <person name="Hong G."/>
            <person name="Han B."/>
            <person name="Choisne N."/>
            <person name="Demange N."/>
            <person name="Orjeda G."/>
            <person name="Samain S."/>
            <person name="Cattolico L."/>
            <person name="Pelletier E."/>
            <person name="Couloux A."/>
            <person name="Segurens B."/>
            <person name="Wincker P."/>
            <person name="D'Hont A."/>
            <person name="Scarpelli C."/>
            <person name="Weissenbach J."/>
            <person name="Salanoubat M."/>
            <person name="Quetier F."/>
            <person name="Yu Y."/>
            <person name="Kim H.R."/>
            <person name="Rambo T."/>
            <person name="Currie J."/>
            <person name="Collura K."/>
            <person name="Luo M."/>
            <person name="Yang T."/>
            <person name="Ammiraju J.S.S."/>
            <person name="Engler F."/>
            <person name="Soderlund C."/>
            <person name="Wing R.A."/>
            <person name="Palmer L.E."/>
            <person name="de la Bastide M."/>
            <person name="Spiegel L."/>
            <person name="Nascimento L."/>
            <person name="Zutavern T."/>
            <person name="O'Shaughnessy A."/>
            <person name="Dike S."/>
            <person name="Dedhia N."/>
            <person name="Preston R."/>
            <person name="Balija V."/>
            <person name="McCombie W.R."/>
            <person name="Chow T."/>
            <person name="Chen H."/>
            <person name="Chung M."/>
            <person name="Chen C."/>
            <person name="Shaw J."/>
            <person name="Wu H."/>
            <person name="Hsiao K."/>
            <person name="Chao Y."/>
            <person name="Chu M."/>
            <person name="Cheng C."/>
            <person name="Hour A."/>
            <person name="Lee P."/>
            <person name="Lin S."/>
            <person name="Lin Y."/>
            <person name="Liou J."/>
            <person name="Liu S."/>
            <person name="Hsing Y."/>
            <person name="Raghuvanshi S."/>
            <person name="Mohanty A."/>
            <person name="Bharti A.K."/>
            <person name="Gaur A."/>
            <person name="Gupta V."/>
            <person name="Kumar D."/>
            <person name="Ravi V."/>
            <person name="Vij S."/>
            <person name="Kapur A."/>
            <person name="Khurana P."/>
            <person name="Khurana P."/>
            <person name="Khurana J.P."/>
            <person name="Tyagi A.K."/>
            <person name="Gaikwad K."/>
            <person name="Singh A."/>
            <person name="Dalal V."/>
            <person name="Srivastava S."/>
            <person name="Dixit A."/>
            <person name="Pal A.K."/>
            <person name="Ghazi I.A."/>
            <person name="Yadav M."/>
            <person name="Pandit A."/>
            <person name="Bhargava A."/>
            <person name="Sureshbabu K."/>
            <person name="Batra K."/>
            <person name="Sharma T.R."/>
            <person name="Mohapatra T."/>
            <person name="Singh N.K."/>
            <person name="Messing J."/>
            <person name="Nelson A.B."/>
            <person name="Fuks G."/>
            <person name="Kavchok S."/>
            <person name="Keizer G."/>
            <person name="Linton E."/>
            <person name="Llaca V."/>
            <person name="Song R."/>
            <person name="Tanyolac B."/>
            <person name="Young S."/>
            <person name="Ho-Il K."/>
            <person name="Hahn J.H."/>
            <person name="Sangsakoo G."/>
            <person name="Vanavichit A."/>
            <person name="de Mattos Luiz.A.T."/>
            <person name="Zimmer P.D."/>
            <person name="Malone G."/>
            <person name="Dellagostin O."/>
            <person name="de Oliveira A.C."/>
            <person name="Bevan M."/>
            <person name="Bancroft I."/>
            <person name="Minx P."/>
            <person name="Cordum H."/>
            <person name="Wilson R."/>
            <person name="Cheng Z."/>
            <person name="Jin W."/>
            <person name="Jiang J."/>
            <person name="Leong S.A."/>
            <person name="Iwama H."/>
            <person name="Gojobori T."/>
            <person name="Itoh T."/>
            <person name="Niimura Y."/>
            <person name="Fujii Y."/>
            <person name="Habara T."/>
            <person name="Sakai H."/>
            <person name="Sato Y."/>
            <person name="Wilson G."/>
            <person name="Kumar K."/>
            <person name="McCouch S."/>
            <person name="Juretic N."/>
            <person name="Hoen D."/>
            <person name="Wright S."/>
            <person name="Bruskiewich R."/>
            <person name="Bureau T."/>
            <person name="Miyao A."/>
            <person name="Hirochika H."/>
            <person name="Nishikawa T."/>
            <person name="Kadowaki K."/>
            <person name="Sugiura M."/>
            <person name="Burr B."/>
            <person name="Sasaki T."/>
        </authorList>
    </citation>
    <scope>NUCLEOTIDE SEQUENCE [LARGE SCALE GENOMIC DNA]</scope>
    <source>
        <strain evidence="4">cv. Nipponbare</strain>
    </source>
</reference>
<feature type="chain" id="PRO_5006057107" evidence="2">
    <location>
        <begin position="27"/>
        <end position="102"/>
    </location>
</feature>
<dbReference type="PaxDb" id="39947-A0A0P0XHN7"/>